<name>A0ABY2WXZ2_9RHOB</name>
<feature type="compositionally biased region" description="Pro residues" evidence="1">
    <location>
        <begin position="204"/>
        <end position="217"/>
    </location>
</feature>
<feature type="region of interest" description="Disordered" evidence="1">
    <location>
        <begin position="162"/>
        <end position="229"/>
    </location>
</feature>
<accession>A0ABY2WXZ2</accession>
<protein>
    <submittedName>
        <fullName evidence="2">Uncharacterized protein</fullName>
    </submittedName>
</protein>
<comment type="caution">
    <text evidence="2">The sequence shown here is derived from an EMBL/GenBank/DDBJ whole genome shotgun (WGS) entry which is preliminary data.</text>
</comment>
<evidence type="ECO:0000256" key="1">
    <source>
        <dbReference type="SAM" id="MobiDB-lite"/>
    </source>
</evidence>
<keyword evidence="3" id="KW-1185">Reference proteome</keyword>
<evidence type="ECO:0000313" key="2">
    <source>
        <dbReference type="EMBL" id="TMV07319.1"/>
    </source>
</evidence>
<proteinExistence type="predicted"/>
<evidence type="ECO:0000313" key="3">
    <source>
        <dbReference type="Proteomes" id="UP001191082"/>
    </source>
</evidence>
<gene>
    <name evidence="2" type="ORF">FGK64_21955</name>
</gene>
<dbReference type="EMBL" id="VCPC01000010">
    <property type="protein sequence ID" value="TMV07319.1"/>
    <property type="molecule type" value="Genomic_DNA"/>
</dbReference>
<dbReference type="Proteomes" id="UP001191082">
    <property type="component" value="Unassembled WGS sequence"/>
</dbReference>
<organism evidence="2 3">
    <name type="scientific">Arenibacterium halophilum</name>
    <dbReference type="NCBI Taxonomy" id="2583821"/>
    <lineage>
        <taxon>Bacteria</taxon>
        <taxon>Pseudomonadati</taxon>
        <taxon>Pseudomonadota</taxon>
        <taxon>Alphaproteobacteria</taxon>
        <taxon>Rhodobacterales</taxon>
        <taxon>Paracoccaceae</taxon>
        <taxon>Arenibacterium</taxon>
    </lineage>
</organism>
<sequence>MRSYDTDTTDFLAEKVGIVAHQLVWITAVNTATSLEETLGVWTGEDDITLTIDGASRGYIGAGGLITIDPIVASKGLGVRMQQIYLSPAAPEMEDIVKGYRTRLAPIEIHRVLFRADTRERVGFSHRLFRGFINAVEFPISPSGGEASCIITAASETQALTRALPSKKSHQTFTANGGDDFRQYGDTSGSVPVYWGEKRFEPAATPPPQPPTSPEPWSPDVDWPTYPGA</sequence>
<reference evidence="2 3" key="1">
    <citation type="submission" date="2019-05" db="EMBL/GenBank/DDBJ databases">
        <title>Marivita sp. nov. isolated from sea sediment.</title>
        <authorList>
            <person name="Kim W."/>
        </authorList>
    </citation>
    <scope>NUCLEOTIDE SEQUENCE [LARGE SCALE GENOMIC DNA]</scope>
    <source>
        <strain evidence="2 3">CAU 1492</strain>
    </source>
</reference>
<dbReference type="RefSeq" id="WP_138866003.1">
    <property type="nucleotide sequence ID" value="NZ_VCPC01000010.1"/>
</dbReference>